<protein>
    <submittedName>
        <fullName evidence="1">L-2-amino-thiazoline-4-carboxylic acid hydrolase</fullName>
    </submittedName>
</protein>
<dbReference type="Proteomes" id="UP000320776">
    <property type="component" value="Chromosome"/>
</dbReference>
<dbReference type="EMBL" id="CP036259">
    <property type="protein sequence ID" value="QDR81754.1"/>
    <property type="molecule type" value="Genomic_DNA"/>
</dbReference>
<reference evidence="1 2" key="1">
    <citation type="submission" date="2019-02" db="EMBL/GenBank/DDBJ databases">
        <title>Closed genome of Sporomusa termitida DSM 4440.</title>
        <authorList>
            <person name="Poehlein A."/>
            <person name="Daniel R."/>
        </authorList>
    </citation>
    <scope>NUCLEOTIDE SEQUENCE [LARGE SCALE GENOMIC DNA]</scope>
    <source>
        <strain evidence="1 2">DSM 4440</strain>
    </source>
</reference>
<evidence type="ECO:0000313" key="1">
    <source>
        <dbReference type="EMBL" id="QDR81754.1"/>
    </source>
</evidence>
<keyword evidence="2" id="KW-1185">Reference proteome</keyword>
<dbReference type="GO" id="GO:0016787">
    <property type="term" value="F:hydrolase activity"/>
    <property type="evidence" value="ECO:0007669"/>
    <property type="project" value="UniProtKB-KW"/>
</dbReference>
<sequence>MKATQLYNTAQVFAIIVIVTVVSESDRERCCEVMPAEKTFTQSEVRDIVDKMARTLAMLYYYMGSEVTAQFGVEGEAAVRRAIHKYGEARGRKIHKEVTGTGLPLTVENLSRYYDLPLPLAWVSKKIKVEENYLEKQVVYCPFAEQWKEMGGEKLGLIYCEQDLCMRKGYNKGFDLQQFTNVLNGDAHCHTVVQWQKNDKQIAEDGHV</sequence>
<accession>A0A517DWM2</accession>
<proteinExistence type="predicted"/>
<dbReference type="KEGG" id="sted:SPTER_31660"/>
<keyword evidence="1" id="KW-0378">Hydrolase</keyword>
<evidence type="ECO:0000313" key="2">
    <source>
        <dbReference type="Proteomes" id="UP000320776"/>
    </source>
</evidence>
<dbReference type="AlphaFoldDB" id="A0A517DWM2"/>
<dbReference type="Pfam" id="PF14196">
    <property type="entry name" value="ATC_hydrolase"/>
    <property type="match status" value="1"/>
</dbReference>
<gene>
    <name evidence="1" type="ORF">SPTER_31660</name>
</gene>
<name>A0A517DWM2_9FIRM</name>
<organism evidence="1 2">
    <name type="scientific">Sporomusa termitida</name>
    <dbReference type="NCBI Taxonomy" id="2377"/>
    <lineage>
        <taxon>Bacteria</taxon>
        <taxon>Bacillati</taxon>
        <taxon>Bacillota</taxon>
        <taxon>Negativicutes</taxon>
        <taxon>Selenomonadales</taxon>
        <taxon>Sporomusaceae</taxon>
        <taxon>Sporomusa</taxon>
    </lineage>
</organism>
<dbReference type="InterPro" id="IPR026002">
    <property type="entry name" value="ATC_hydrolase-like"/>
</dbReference>